<dbReference type="GO" id="GO:0000271">
    <property type="term" value="P:polysaccharide biosynthetic process"/>
    <property type="evidence" value="ECO:0007669"/>
    <property type="project" value="TreeGrafter"/>
</dbReference>
<reference evidence="3" key="1">
    <citation type="journal article" date="2020" name="mSystems">
        <title>Genome- and Community-Level Interaction Insights into Carbon Utilization and Element Cycling Functions of Hydrothermarchaeota in Hydrothermal Sediment.</title>
        <authorList>
            <person name="Zhou Z."/>
            <person name="Liu Y."/>
            <person name="Xu W."/>
            <person name="Pan J."/>
            <person name="Luo Z.H."/>
            <person name="Li M."/>
        </authorList>
    </citation>
    <scope>NUCLEOTIDE SEQUENCE [LARGE SCALE GENOMIC DNA]</scope>
    <source>
        <strain evidence="3">SpSt-132</strain>
    </source>
</reference>
<dbReference type="Gene3D" id="3.40.640.10">
    <property type="entry name" value="Type I PLP-dependent aspartate aminotransferase-like (Major domain)"/>
    <property type="match status" value="1"/>
</dbReference>
<protein>
    <submittedName>
        <fullName evidence="3">DegT/DnrJ/EryC1/StrS aminotransferase family protein</fullName>
    </submittedName>
</protein>
<dbReference type="PIRSF" id="PIRSF000390">
    <property type="entry name" value="PLP_StrS"/>
    <property type="match status" value="1"/>
</dbReference>
<dbReference type="SUPFAM" id="SSF53383">
    <property type="entry name" value="PLP-dependent transferases"/>
    <property type="match status" value="1"/>
</dbReference>
<evidence type="ECO:0000256" key="1">
    <source>
        <dbReference type="ARBA" id="ARBA00037999"/>
    </source>
</evidence>
<dbReference type="PANTHER" id="PTHR30244:SF34">
    <property type="entry name" value="DTDP-4-AMINO-4,6-DIDEOXYGALACTOSE TRANSAMINASE"/>
    <property type="match status" value="1"/>
</dbReference>
<keyword evidence="3" id="KW-0032">Aminotransferase</keyword>
<dbReference type="InterPro" id="IPR000653">
    <property type="entry name" value="DegT/StrS_aminotransferase"/>
</dbReference>
<dbReference type="AlphaFoldDB" id="A0A7C2Z589"/>
<accession>A0A7C2Z589</accession>
<dbReference type="InterPro" id="IPR015421">
    <property type="entry name" value="PyrdxlP-dep_Trfase_major"/>
</dbReference>
<dbReference type="EMBL" id="DSFP01000027">
    <property type="protein sequence ID" value="HEW45464.1"/>
    <property type="molecule type" value="Genomic_DNA"/>
</dbReference>
<dbReference type="InterPro" id="IPR015424">
    <property type="entry name" value="PyrdxlP-dep_Trfase"/>
</dbReference>
<comment type="similarity">
    <text evidence="1 2">Belongs to the DegT/DnrJ/EryC1 family.</text>
</comment>
<evidence type="ECO:0000313" key="3">
    <source>
        <dbReference type="EMBL" id="HEW45464.1"/>
    </source>
</evidence>
<keyword evidence="3" id="KW-0808">Transferase</keyword>
<sequence length="355" mass="40742">MMISFKPSGYSREEMISAVEAMGYPYAFSGLKRRELEDFFCQVVGRSYALAVRDLITPMLVLLSYLGIGYKTKVLLSPLSYFKHFSPYLRLLGIEPMYADVERWFLNMDAKRLPNILDDDVRLLIVNNSLGIPSDWDSIKNAIGSKEVFLIEDSRETLLTEYKGRKAGSFGYVSFLGFSESSIVKGYGGIILTDDQRVYERLKENVEPMDDMMSALILSQLNNVEENLKIRRALADLYSRLLMGIEGIKPIFLPKYVTKMYWSYFCVHLGKRYDEDARSLVANLMADDGIEVVEYPKPQDIRDGLPLRHLHIAHEVGMRALLLPFHEDLEEEDVYFICERLKEHTVQVGAGSRDH</sequence>
<dbReference type="Pfam" id="PF01041">
    <property type="entry name" value="DegT_DnrJ_EryC1"/>
    <property type="match status" value="2"/>
</dbReference>
<dbReference type="InterPro" id="IPR015422">
    <property type="entry name" value="PyrdxlP-dep_Trfase_small"/>
</dbReference>
<comment type="caution">
    <text evidence="3">The sequence shown here is derived from an EMBL/GenBank/DDBJ whole genome shotgun (WGS) entry which is preliminary data.</text>
</comment>
<evidence type="ECO:0000256" key="2">
    <source>
        <dbReference type="RuleBase" id="RU004508"/>
    </source>
</evidence>
<proteinExistence type="inferred from homology"/>
<dbReference type="GO" id="GO:0030170">
    <property type="term" value="F:pyridoxal phosphate binding"/>
    <property type="evidence" value="ECO:0007669"/>
    <property type="project" value="TreeGrafter"/>
</dbReference>
<organism evidence="3">
    <name type="scientific">Hydrogenobacter sp</name>
    <dbReference type="NCBI Taxonomy" id="2152829"/>
    <lineage>
        <taxon>Bacteria</taxon>
        <taxon>Pseudomonadati</taxon>
        <taxon>Aquificota</taxon>
        <taxon>Aquificia</taxon>
        <taxon>Aquificales</taxon>
        <taxon>Aquificaceae</taxon>
        <taxon>Hydrogenobacter</taxon>
    </lineage>
</organism>
<name>A0A7C2Z589_9AQUI</name>
<dbReference type="Gene3D" id="3.90.1150.10">
    <property type="entry name" value="Aspartate Aminotransferase, domain 1"/>
    <property type="match status" value="1"/>
</dbReference>
<dbReference type="GO" id="GO:0008483">
    <property type="term" value="F:transaminase activity"/>
    <property type="evidence" value="ECO:0007669"/>
    <property type="project" value="UniProtKB-KW"/>
</dbReference>
<gene>
    <name evidence="3" type="ORF">ENO47_02160</name>
</gene>
<keyword evidence="2" id="KW-0663">Pyridoxal phosphate</keyword>
<dbReference type="PANTHER" id="PTHR30244">
    <property type="entry name" value="TRANSAMINASE"/>
    <property type="match status" value="1"/>
</dbReference>